<dbReference type="EMBL" id="AZHX01000420">
    <property type="protein sequence ID" value="ETX07585.1"/>
    <property type="molecule type" value="Genomic_DNA"/>
</dbReference>
<organism evidence="1 2">
    <name type="scientific">Candidatus Entotheonella gemina</name>
    <dbReference type="NCBI Taxonomy" id="1429439"/>
    <lineage>
        <taxon>Bacteria</taxon>
        <taxon>Pseudomonadati</taxon>
        <taxon>Nitrospinota/Tectimicrobiota group</taxon>
        <taxon>Candidatus Tectimicrobiota</taxon>
        <taxon>Candidatus Entotheonellia</taxon>
        <taxon>Candidatus Entotheonellales</taxon>
        <taxon>Candidatus Entotheonellaceae</taxon>
        <taxon>Candidatus Entotheonella</taxon>
    </lineage>
</organism>
<evidence type="ECO:0000313" key="2">
    <source>
        <dbReference type="Proteomes" id="UP000019140"/>
    </source>
</evidence>
<accession>W4MBL1</accession>
<reference evidence="1 2" key="1">
    <citation type="journal article" date="2014" name="Nature">
        <title>An environmental bacterial taxon with a large and distinct metabolic repertoire.</title>
        <authorList>
            <person name="Wilson M.C."/>
            <person name="Mori T."/>
            <person name="Ruckert C."/>
            <person name="Uria A.R."/>
            <person name="Helf M.J."/>
            <person name="Takada K."/>
            <person name="Gernert C."/>
            <person name="Steffens U.A."/>
            <person name="Heycke N."/>
            <person name="Schmitt S."/>
            <person name="Rinke C."/>
            <person name="Helfrich E.J."/>
            <person name="Brachmann A.O."/>
            <person name="Gurgui C."/>
            <person name="Wakimoto T."/>
            <person name="Kracht M."/>
            <person name="Crusemann M."/>
            <person name="Hentschel U."/>
            <person name="Abe I."/>
            <person name="Matsunaga S."/>
            <person name="Kalinowski J."/>
            <person name="Takeyama H."/>
            <person name="Piel J."/>
        </authorList>
    </citation>
    <scope>NUCLEOTIDE SEQUENCE [LARGE SCALE GENOMIC DNA]</scope>
    <source>
        <strain evidence="2">TSY2</strain>
    </source>
</reference>
<proteinExistence type="predicted"/>
<keyword evidence="2" id="KW-1185">Reference proteome</keyword>
<dbReference type="AlphaFoldDB" id="W4MBL1"/>
<dbReference type="HOGENOM" id="CLU_433259_0_0_7"/>
<protein>
    <submittedName>
        <fullName evidence="1">Uncharacterized protein</fullName>
    </submittedName>
</protein>
<name>W4MBL1_9BACT</name>
<sequence length="631" mass="69952">MRLLAYPAQSITIRRGRFPMLRRAIRPGLCIVAIAMVWCGLVACSEQFSDAEDALGDTAERIEQGVLPPIVEETEVMLRNFVNFLPVLVEICATPIGELGDFVSQLPELQRAQQQVGDTFTIDDTNGAWQAAWRDVIFGDQDGQLSMAADAPSVDVTVTARFRNAGRGSVRAVPFALPSRGFVQTSRDPGDLFTCTETTPEGFYLSQDRTTGVWTLGWCAQGTDKVFQGEINTIGLTRISRKASSETAEEVASLTVNSSSTMLEFEETAAPLVAEGIRFFVRPGEFIDFELRMGPAGSDPVSITREALRIGADEAFLPSNFNPADFQLVTAVPIVPTGQPDFALLDDVATFVWQDDVSGPCTDAGETLWRVRFRSAASATFAGSVSLADDDVANRRLRVFRVGRCQQGRLEFEDDNERFLYECAVGDAADHGYDVCVRGARRLQFSPQVQDVRDPTRVWIGGENHRPSSQDPFSMFFDLEMEERQSARNLELTNGRIILLSTTQDGGTVRLREDQISLEALCRPLDDRPAHVRLIGEGEYATERFEGSRYDFDELEFTDALRTGDVSARRLPNRGELELRTRDESDTVEITVPAAEFADVQGRVTGSLDIKLILDTLELEFFDRTINLSLE</sequence>
<comment type="caution">
    <text evidence="1">The sequence shown here is derived from an EMBL/GenBank/DDBJ whole genome shotgun (WGS) entry which is preliminary data.</text>
</comment>
<gene>
    <name evidence="1" type="ORF">ETSY2_10345</name>
</gene>
<evidence type="ECO:0000313" key="1">
    <source>
        <dbReference type="EMBL" id="ETX07585.1"/>
    </source>
</evidence>
<dbReference type="Proteomes" id="UP000019140">
    <property type="component" value="Unassembled WGS sequence"/>
</dbReference>